<dbReference type="PANTHER" id="PTHR43065:SF10">
    <property type="entry name" value="PEROXIDE STRESS-ACTIVATED HISTIDINE KINASE MAK3"/>
    <property type="match status" value="1"/>
</dbReference>
<feature type="domain" description="Histidine kinase" evidence="9">
    <location>
        <begin position="33"/>
        <end position="136"/>
    </location>
</feature>
<accession>A0A1C3HGJ4</accession>
<keyword evidence="8" id="KW-0902">Two-component regulatory system</keyword>
<dbReference type="SMART" id="SM00387">
    <property type="entry name" value="HATPase_c"/>
    <property type="match status" value="1"/>
</dbReference>
<dbReference type="PANTHER" id="PTHR43065">
    <property type="entry name" value="SENSOR HISTIDINE KINASE"/>
    <property type="match status" value="1"/>
</dbReference>
<evidence type="ECO:0000256" key="7">
    <source>
        <dbReference type="ARBA" id="ARBA00022840"/>
    </source>
</evidence>
<gene>
    <name evidence="10" type="primary">ttrS</name>
    <name evidence="10" type="ORF">PWN146_02831</name>
</gene>
<organism evidence="10">
    <name type="scientific">Serratia marcescens</name>
    <dbReference type="NCBI Taxonomy" id="615"/>
    <lineage>
        <taxon>Bacteria</taxon>
        <taxon>Pseudomonadati</taxon>
        <taxon>Pseudomonadota</taxon>
        <taxon>Gammaproteobacteria</taxon>
        <taxon>Enterobacterales</taxon>
        <taxon>Yersiniaceae</taxon>
        <taxon>Serratia</taxon>
    </lineage>
</organism>
<dbReference type="PROSITE" id="PS50109">
    <property type="entry name" value="HIS_KIN"/>
    <property type="match status" value="1"/>
</dbReference>
<evidence type="ECO:0000256" key="2">
    <source>
        <dbReference type="ARBA" id="ARBA00012438"/>
    </source>
</evidence>
<dbReference type="InterPro" id="IPR004358">
    <property type="entry name" value="Sig_transdc_His_kin-like_C"/>
</dbReference>
<evidence type="ECO:0000256" key="5">
    <source>
        <dbReference type="ARBA" id="ARBA00022741"/>
    </source>
</evidence>
<keyword evidence="7" id="KW-0067">ATP-binding</keyword>
<evidence type="ECO:0000256" key="8">
    <source>
        <dbReference type="ARBA" id="ARBA00023012"/>
    </source>
</evidence>
<keyword evidence="3" id="KW-0597">Phosphoprotein</keyword>
<dbReference type="GO" id="GO:0005524">
    <property type="term" value="F:ATP binding"/>
    <property type="evidence" value="ECO:0007669"/>
    <property type="project" value="UniProtKB-KW"/>
</dbReference>
<dbReference type="SUPFAM" id="SSF55874">
    <property type="entry name" value="ATPase domain of HSP90 chaperone/DNA topoisomerase II/histidine kinase"/>
    <property type="match status" value="1"/>
</dbReference>
<sequence>MWALLRLTQRYPDLTLFNNVAPSLTLTLPPALLEQLLANLLLNAAQAGANAAWLSAAQSERAIELHLQDNAGGMTTAGLKRAFRPFNTTKAGGMGLGLAICRRLARYGGGEIRLANRPAPDSRNGLCVTLHFILNDEENHVANSSGGR</sequence>
<dbReference type="InterPro" id="IPR005467">
    <property type="entry name" value="His_kinase_dom"/>
</dbReference>
<dbReference type="AlphaFoldDB" id="A0A1C3HGJ4"/>
<dbReference type="InterPro" id="IPR036890">
    <property type="entry name" value="HATPase_C_sf"/>
</dbReference>
<keyword evidence="5" id="KW-0547">Nucleotide-binding</keyword>
<proteinExistence type="predicted"/>
<reference evidence="10" key="1">
    <citation type="submission" date="2016-05" db="EMBL/GenBank/DDBJ databases">
        <authorList>
            <person name="Cock P.J.A."/>
            <person name="Cock P.J.A."/>
        </authorList>
    </citation>
    <scope>NUCLEOTIDE SEQUENCE</scope>
    <source>
        <strain evidence="10">PWN146_assembly</strain>
    </source>
</reference>
<dbReference type="Gene3D" id="3.30.565.10">
    <property type="entry name" value="Histidine kinase-like ATPase, C-terminal domain"/>
    <property type="match status" value="1"/>
</dbReference>
<dbReference type="InterPro" id="IPR003594">
    <property type="entry name" value="HATPase_dom"/>
</dbReference>
<dbReference type="EC" id="2.7.13.3" evidence="2"/>
<name>A0A1C3HGJ4_SERMA</name>
<evidence type="ECO:0000256" key="1">
    <source>
        <dbReference type="ARBA" id="ARBA00000085"/>
    </source>
</evidence>
<dbReference type="EMBL" id="LT575490">
    <property type="protein sequence ID" value="SAY44132.1"/>
    <property type="molecule type" value="Genomic_DNA"/>
</dbReference>
<keyword evidence="4 10" id="KW-0808">Transferase</keyword>
<dbReference type="GO" id="GO:0004673">
    <property type="term" value="F:protein histidine kinase activity"/>
    <property type="evidence" value="ECO:0007669"/>
    <property type="project" value="UniProtKB-EC"/>
</dbReference>
<evidence type="ECO:0000256" key="3">
    <source>
        <dbReference type="ARBA" id="ARBA00022553"/>
    </source>
</evidence>
<evidence type="ECO:0000313" key="10">
    <source>
        <dbReference type="EMBL" id="SAY44132.1"/>
    </source>
</evidence>
<keyword evidence="6 10" id="KW-0418">Kinase</keyword>
<evidence type="ECO:0000256" key="6">
    <source>
        <dbReference type="ARBA" id="ARBA00022777"/>
    </source>
</evidence>
<dbReference type="GO" id="GO:0000160">
    <property type="term" value="P:phosphorelay signal transduction system"/>
    <property type="evidence" value="ECO:0007669"/>
    <property type="project" value="UniProtKB-KW"/>
</dbReference>
<comment type="catalytic activity">
    <reaction evidence="1">
        <text>ATP + protein L-histidine = ADP + protein N-phospho-L-histidine.</text>
        <dbReference type="EC" id="2.7.13.3"/>
    </reaction>
</comment>
<dbReference type="PRINTS" id="PR00344">
    <property type="entry name" value="BCTRLSENSOR"/>
</dbReference>
<protein>
    <recommendedName>
        <fullName evidence="2">histidine kinase</fullName>
        <ecNumber evidence="2">2.7.13.3</ecNumber>
    </recommendedName>
</protein>
<dbReference type="Pfam" id="PF02518">
    <property type="entry name" value="HATPase_c"/>
    <property type="match status" value="1"/>
</dbReference>
<evidence type="ECO:0000259" key="9">
    <source>
        <dbReference type="PROSITE" id="PS50109"/>
    </source>
</evidence>
<evidence type="ECO:0000256" key="4">
    <source>
        <dbReference type="ARBA" id="ARBA00022679"/>
    </source>
</evidence>